<reference evidence="1 2" key="1">
    <citation type="submission" date="2013-07" db="EMBL/GenBank/DDBJ databases">
        <title>Comparative Genomic and Metabolomic Analysis of Twelve Strains of Pseudoalteromonas luteoviolacea.</title>
        <authorList>
            <person name="Vynne N.G."/>
            <person name="Mansson M."/>
            <person name="Gram L."/>
        </authorList>
    </citation>
    <scope>NUCLEOTIDE SEQUENCE [LARGE SCALE GENOMIC DNA]</scope>
    <source>
        <strain evidence="1 2">CPMOR-1</strain>
    </source>
</reference>
<evidence type="ECO:0008006" key="3">
    <source>
        <dbReference type="Google" id="ProtNLM"/>
    </source>
</evidence>
<dbReference type="AlphaFoldDB" id="A0A161Y0T1"/>
<dbReference type="Pfam" id="PF07394">
    <property type="entry name" value="DUF1501"/>
    <property type="match status" value="1"/>
</dbReference>
<sequence>MNRRNFIKSASAGVVASSFMNMGKVLANTQVNATEYRALVCVFLYGGMDNHDTLIPYDNESYSKWAKIRQSLLNQYTTKRELNNLISINVPSRFAERQFALPPEMPSIASLYQQGKLSIVGNVGPLLENVTATSIRNETAKLPSRLFSHNDQQSTWMSGKAEGAQYGWAGRLNDALINQGQTQANTFSAVTTAGGELLVTGTNTAPYHVTDGRAATVQALEYFEDNDAVKAHFSALGHQSTNLIEQDLSNKIAQSFDANNMFNKAISSQSNSVGEFPKTGLGRQLESVARTLAVKDQLGTNRQIFVVSMGGFDTHSGQAQTLPKLQSALDDALNAFNTSMESMGLANNVTLFTASDFGRTLAINGDGTDHGWGAHHFVMGGAINGGTVFGDIPPSELNHELDAGSGRLIPTMSVDQYGAAFGQWLGISDTELEQVFPNLNKFGARPTLFA</sequence>
<proteinExistence type="predicted"/>
<protein>
    <recommendedName>
        <fullName evidence="3">Tat pathway signal protein</fullName>
    </recommendedName>
</protein>
<dbReference type="PATRIC" id="fig|1365248.3.peg.4029"/>
<dbReference type="Proteomes" id="UP000076486">
    <property type="component" value="Unassembled WGS sequence"/>
</dbReference>
<evidence type="ECO:0000313" key="1">
    <source>
        <dbReference type="EMBL" id="KZN60149.1"/>
    </source>
</evidence>
<dbReference type="InterPro" id="IPR010869">
    <property type="entry name" value="DUF1501"/>
</dbReference>
<comment type="caution">
    <text evidence="1">The sequence shown here is derived from an EMBL/GenBank/DDBJ whole genome shotgun (WGS) entry which is preliminary data.</text>
</comment>
<name>A0A161Y0T1_9GAMM</name>
<dbReference type="PANTHER" id="PTHR43737:SF1">
    <property type="entry name" value="DUF1501 DOMAIN-CONTAINING PROTEIN"/>
    <property type="match status" value="1"/>
</dbReference>
<gene>
    <name evidence="1" type="ORF">N473_24535</name>
</gene>
<dbReference type="RefSeq" id="WP_063369280.1">
    <property type="nucleotide sequence ID" value="NZ_AUYC01000046.1"/>
</dbReference>
<dbReference type="EMBL" id="AUYC01000046">
    <property type="protein sequence ID" value="KZN60149.1"/>
    <property type="molecule type" value="Genomic_DNA"/>
</dbReference>
<accession>A0A161Y0T1</accession>
<dbReference type="PANTHER" id="PTHR43737">
    <property type="entry name" value="BLL7424 PROTEIN"/>
    <property type="match status" value="1"/>
</dbReference>
<organism evidence="1 2">
    <name type="scientific">Pseudoalteromonas luteoviolacea CPMOR-1</name>
    <dbReference type="NCBI Taxonomy" id="1365248"/>
    <lineage>
        <taxon>Bacteria</taxon>
        <taxon>Pseudomonadati</taxon>
        <taxon>Pseudomonadota</taxon>
        <taxon>Gammaproteobacteria</taxon>
        <taxon>Alteromonadales</taxon>
        <taxon>Pseudoalteromonadaceae</taxon>
        <taxon>Pseudoalteromonas</taxon>
    </lineage>
</organism>
<evidence type="ECO:0000313" key="2">
    <source>
        <dbReference type="Proteomes" id="UP000076486"/>
    </source>
</evidence>